<evidence type="ECO:0000313" key="4">
    <source>
        <dbReference type="EMBL" id="CAF3730990.1"/>
    </source>
</evidence>
<proteinExistence type="predicted"/>
<sequence>MQRSTRYLEDSVDKLDLHCKKTQICSIKMSEKEYYNKTKPTTLSGAQYRKRKAKKLQIEQELTGSLNKFLTVETSHLEKKQKIAFTHVESGASAAITSEKTEQTEETEQTNETQEPEAGSSSITSKGVEANIIARALQDEVEENLDFPSNTTELSNSALNFDANDPETIAKFDNVMVEHLRRIQTSERKNIAHYLGDGIQNEIIHLISEGIKKQILDMFQSAKYYSIILDTTPDITHTKQLTLVIRYVYHNKNKNIAEIHEHFLGFCAVENTTGQRLYEFILKHLQSLNLSISNLRGQGYDNGANMRGKHNGLQQKIIETNSRAFFVPCSNHSLNLVVNDAAKVSFETVNFFGIVQELYNYFSNSTKRWAILNSHIQNLSLKPLSNTRWEGKPYRSDKVSQN</sequence>
<evidence type="ECO:0000256" key="1">
    <source>
        <dbReference type="SAM" id="MobiDB-lite"/>
    </source>
</evidence>
<gene>
    <name evidence="3" type="ORF">OVA965_LOCUS12484</name>
    <name evidence="4" type="ORF">TMI583_LOCUS12488</name>
</gene>
<dbReference type="SUPFAM" id="SSF53098">
    <property type="entry name" value="Ribonuclease H-like"/>
    <property type="match status" value="1"/>
</dbReference>
<protein>
    <recommendedName>
        <fullName evidence="2">DUF4371 domain-containing protein</fullName>
    </recommendedName>
</protein>
<reference evidence="4" key="1">
    <citation type="submission" date="2021-02" db="EMBL/GenBank/DDBJ databases">
        <authorList>
            <person name="Nowell W R."/>
        </authorList>
    </citation>
    <scope>NUCLEOTIDE SEQUENCE</scope>
</reference>
<dbReference type="Proteomes" id="UP000677228">
    <property type="component" value="Unassembled WGS sequence"/>
</dbReference>
<accession>A0A8S2IDP1</accession>
<feature type="domain" description="DUF4371" evidence="2">
    <location>
        <begin position="196"/>
        <end position="312"/>
    </location>
</feature>
<dbReference type="InterPro" id="IPR025398">
    <property type="entry name" value="DUF4371"/>
</dbReference>
<evidence type="ECO:0000313" key="5">
    <source>
        <dbReference type="Proteomes" id="UP000682733"/>
    </source>
</evidence>
<dbReference type="AlphaFoldDB" id="A0A8S2IDP1"/>
<dbReference type="EMBL" id="CAJNOK010005028">
    <property type="protein sequence ID" value="CAF0957978.1"/>
    <property type="molecule type" value="Genomic_DNA"/>
</dbReference>
<evidence type="ECO:0000259" key="2">
    <source>
        <dbReference type="Pfam" id="PF14291"/>
    </source>
</evidence>
<dbReference type="EMBL" id="CAJOBA010005033">
    <property type="protein sequence ID" value="CAF3730990.1"/>
    <property type="molecule type" value="Genomic_DNA"/>
</dbReference>
<dbReference type="PANTHER" id="PTHR45749:SF35">
    <property type="entry name" value="AC-LIKE TRANSPOSASE-RELATED"/>
    <property type="match status" value="1"/>
</dbReference>
<evidence type="ECO:0000313" key="3">
    <source>
        <dbReference type="EMBL" id="CAF0957978.1"/>
    </source>
</evidence>
<dbReference type="Pfam" id="PF14291">
    <property type="entry name" value="DUF4371"/>
    <property type="match status" value="1"/>
</dbReference>
<feature type="region of interest" description="Disordered" evidence="1">
    <location>
        <begin position="93"/>
        <end position="125"/>
    </location>
</feature>
<name>A0A8S2IDP1_9BILA</name>
<dbReference type="Proteomes" id="UP000682733">
    <property type="component" value="Unassembled WGS sequence"/>
</dbReference>
<organism evidence="4 5">
    <name type="scientific">Didymodactylos carnosus</name>
    <dbReference type="NCBI Taxonomy" id="1234261"/>
    <lineage>
        <taxon>Eukaryota</taxon>
        <taxon>Metazoa</taxon>
        <taxon>Spiralia</taxon>
        <taxon>Gnathifera</taxon>
        <taxon>Rotifera</taxon>
        <taxon>Eurotatoria</taxon>
        <taxon>Bdelloidea</taxon>
        <taxon>Philodinida</taxon>
        <taxon>Philodinidae</taxon>
        <taxon>Didymodactylos</taxon>
    </lineage>
</organism>
<dbReference type="PANTHER" id="PTHR45749">
    <property type="match status" value="1"/>
</dbReference>
<dbReference type="InterPro" id="IPR012337">
    <property type="entry name" value="RNaseH-like_sf"/>
</dbReference>
<comment type="caution">
    <text evidence="4">The sequence shown here is derived from an EMBL/GenBank/DDBJ whole genome shotgun (WGS) entry which is preliminary data.</text>
</comment>